<dbReference type="OMA" id="ASRMFHE"/>
<organism evidence="1 2">
    <name type="scientific">Capsicum annuum</name>
    <name type="common">Capsicum pepper</name>
    <dbReference type="NCBI Taxonomy" id="4072"/>
    <lineage>
        <taxon>Eukaryota</taxon>
        <taxon>Viridiplantae</taxon>
        <taxon>Streptophyta</taxon>
        <taxon>Embryophyta</taxon>
        <taxon>Tracheophyta</taxon>
        <taxon>Spermatophyta</taxon>
        <taxon>Magnoliopsida</taxon>
        <taxon>eudicotyledons</taxon>
        <taxon>Gunneridae</taxon>
        <taxon>Pentapetalae</taxon>
        <taxon>asterids</taxon>
        <taxon>lamiids</taxon>
        <taxon>Solanales</taxon>
        <taxon>Solanaceae</taxon>
        <taxon>Solanoideae</taxon>
        <taxon>Capsiceae</taxon>
        <taxon>Capsicum</taxon>
    </lineage>
</organism>
<comment type="caution">
    <text evidence="1">The sequence shown here is derived from an EMBL/GenBank/DDBJ whole genome shotgun (WGS) entry which is preliminary data.</text>
</comment>
<keyword evidence="2" id="KW-1185">Reference proteome</keyword>
<reference evidence="1 2" key="1">
    <citation type="journal article" date="2014" name="Nat. Genet.">
        <title>Genome sequence of the hot pepper provides insights into the evolution of pungency in Capsicum species.</title>
        <authorList>
            <person name="Kim S."/>
            <person name="Park M."/>
            <person name="Yeom S.I."/>
            <person name="Kim Y.M."/>
            <person name="Lee J.M."/>
            <person name="Lee H.A."/>
            <person name="Seo E."/>
            <person name="Choi J."/>
            <person name="Cheong K."/>
            <person name="Kim K.T."/>
            <person name="Jung K."/>
            <person name="Lee G.W."/>
            <person name="Oh S.K."/>
            <person name="Bae C."/>
            <person name="Kim S.B."/>
            <person name="Lee H.Y."/>
            <person name="Kim S.Y."/>
            <person name="Kim M.S."/>
            <person name="Kang B.C."/>
            <person name="Jo Y.D."/>
            <person name="Yang H.B."/>
            <person name="Jeong H.J."/>
            <person name="Kang W.H."/>
            <person name="Kwon J.K."/>
            <person name="Shin C."/>
            <person name="Lim J.Y."/>
            <person name="Park J.H."/>
            <person name="Huh J.H."/>
            <person name="Kim J.S."/>
            <person name="Kim B.D."/>
            <person name="Cohen O."/>
            <person name="Paran I."/>
            <person name="Suh M.C."/>
            <person name="Lee S.B."/>
            <person name="Kim Y.K."/>
            <person name="Shin Y."/>
            <person name="Noh S.J."/>
            <person name="Park J."/>
            <person name="Seo Y.S."/>
            <person name="Kwon S.Y."/>
            <person name="Kim H.A."/>
            <person name="Park J.M."/>
            <person name="Kim H.J."/>
            <person name="Choi S.B."/>
            <person name="Bosland P.W."/>
            <person name="Reeves G."/>
            <person name="Jo S.H."/>
            <person name="Lee B.W."/>
            <person name="Cho H.T."/>
            <person name="Choi H.S."/>
            <person name="Lee M.S."/>
            <person name="Yu Y."/>
            <person name="Do Choi Y."/>
            <person name="Park B.S."/>
            <person name="van Deynze A."/>
            <person name="Ashrafi H."/>
            <person name="Hill T."/>
            <person name="Kim W.T."/>
            <person name="Pai H.S."/>
            <person name="Ahn H.K."/>
            <person name="Yeam I."/>
            <person name="Giovannoni J.J."/>
            <person name="Rose J.K."/>
            <person name="Sorensen I."/>
            <person name="Lee S.J."/>
            <person name="Kim R.W."/>
            <person name="Choi I.Y."/>
            <person name="Choi B.S."/>
            <person name="Lim J.S."/>
            <person name="Lee Y.H."/>
            <person name="Choi D."/>
        </authorList>
    </citation>
    <scope>NUCLEOTIDE SEQUENCE [LARGE SCALE GENOMIC DNA]</scope>
    <source>
        <strain evidence="2">cv. CM334</strain>
    </source>
</reference>
<dbReference type="Proteomes" id="UP000222542">
    <property type="component" value="Unassembled WGS sequence"/>
</dbReference>
<accession>A0A2G2YY77</accession>
<dbReference type="AlphaFoldDB" id="A0A2G2YY77"/>
<reference evidence="1 2" key="2">
    <citation type="journal article" date="2017" name="Genome Biol.">
        <title>New reference genome sequences of hot pepper reveal the massive evolution of plant disease-resistance genes by retroduplication.</title>
        <authorList>
            <person name="Kim S."/>
            <person name="Park J."/>
            <person name="Yeom S.I."/>
            <person name="Kim Y.M."/>
            <person name="Seo E."/>
            <person name="Kim K.T."/>
            <person name="Kim M.S."/>
            <person name="Lee J.M."/>
            <person name="Cheong K."/>
            <person name="Shin H.S."/>
            <person name="Kim S.B."/>
            <person name="Han K."/>
            <person name="Lee J."/>
            <person name="Park M."/>
            <person name="Lee H.A."/>
            <person name="Lee H.Y."/>
            <person name="Lee Y."/>
            <person name="Oh S."/>
            <person name="Lee J.H."/>
            <person name="Choi E."/>
            <person name="Choi E."/>
            <person name="Lee S.E."/>
            <person name="Jeon J."/>
            <person name="Kim H."/>
            <person name="Choi G."/>
            <person name="Song H."/>
            <person name="Lee J."/>
            <person name="Lee S.C."/>
            <person name="Kwon J.K."/>
            <person name="Lee H.Y."/>
            <person name="Koo N."/>
            <person name="Hong Y."/>
            <person name="Kim R.W."/>
            <person name="Kang W.H."/>
            <person name="Huh J.H."/>
            <person name="Kang B.C."/>
            <person name="Yang T.J."/>
            <person name="Lee Y.H."/>
            <person name="Bennetzen J.L."/>
            <person name="Choi D."/>
        </authorList>
    </citation>
    <scope>NUCLEOTIDE SEQUENCE [LARGE SCALE GENOMIC DNA]</scope>
    <source>
        <strain evidence="2">cv. CM334</strain>
    </source>
</reference>
<dbReference type="Gramene" id="PHT74717">
    <property type="protein sequence ID" value="PHT74717"/>
    <property type="gene ID" value="T459_21994"/>
</dbReference>
<sequence length="92" mass="10565">MVNLQPILTTKNSDENGEEEALLLSPASRMFHEPNYNIHIIAIMGWKVAIDIDSVKAEILGKLLKHPRFSSLQIILYSYNDFILSFRFFLSP</sequence>
<dbReference type="PANTHER" id="PTHR31650">
    <property type="entry name" value="O-ACYLTRANSFERASE (WSD1-LIKE) FAMILY PROTEIN"/>
    <property type="match status" value="1"/>
</dbReference>
<name>A0A2G2YY77_CAPAN</name>
<dbReference type="PANTHER" id="PTHR31650:SF28">
    <property type="entry name" value="O-ACYLTRANSFERASE WSD1-LIKE ISOFORM X1"/>
    <property type="match status" value="1"/>
</dbReference>
<proteinExistence type="predicted"/>
<dbReference type="InterPro" id="IPR045034">
    <property type="entry name" value="O-acyltransferase_WSD1-like"/>
</dbReference>
<dbReference type="STRING" id="4072.A0A2G2YY77"/>
<protein>
    <submittedName>
        <fullName evidence="1">Uncharacterized protein</fullName>
    </submittedName>
</protein>
<evidence type="ECO:0000313" key="2">
    <source>
        <dbReference type="Proteomes" id="UP000222542"/>
    </source>
</evidence>
<evidence type="ECO:0000313" key="1">
    <source>
        <dbReference type="EMBL" id="PHT74717.1"/>
    </source>
</evidence>
<gene>
    <name evidence="1" type="ORF">T459_21994</name>
</gene>
<dbReference type="GO" id="GO:0008374">
    <property type="term" value="F:O-acyltransferase activity"/>
    <property type="evidence" value="ECO:0007669"/>
    <property type="project" value="InterPro"/>
</dbReference>
<dbReference type="GO" id="GO:0045017">
    <property type="term" value="P:glycerolipid biosynthetic process"/>
    <property type="evidence" value="ECO:0007669"/>
    <property type="project" value="InterPro"/>
</dbReference>
<dbReference type="EMBL" id="AYRZ02000008">
    <property type="protein sequence ID" value="PHT74717.1"/>
    <property type="molecule type" value="Genomic_DNA"/>
</dbReference>